<dbReference type="GO" id="GO:0012505">
    <property type="term" value="C:endomembrane system"/>
    <property type="evidence" value="ECO:0007669"/>
    <property type="project" value="TreeGrafter"/>
</dbReference>
<evidence type="ECO:0000256" key="9">
    <source>
        <dbReference type="ARBA" id="ARBA00036810"/>
    </source>
</evidence>
<evidence type="ECO:0000313" key="17">
    <source>
        <dbReference type="Proteomes" id="UP001318040"/>
    </source>
</evidence>
<comment type="subcellular location">
    <subcellularLocation>
        <location evidence="1">Membrane</location>
        <topology evidence="1">Multi-pass membrane protein</topology>
    </subcellularLocation>
</comment>
<dbReference type="PANTHER" id="PTHR21347:SF0">
    <property type="entry name" value="LIPID SCRAMBLASE CLPTM1L"/>
    <property type="match status" value="1"/>
</dbReference>
<dbReference type="InterPro" id="IPR008429">
    <property type="entry name" value="CLPTM1"/>
</dbReference>
<evidence type="ECO:0000256" key="10">
    <source>
        <dbReference type="ARBA" id="ARBA00040905"/>
    </source>
</evidence>
<evidence type="ECO:0000256" key="11">
    <source>
        <dbReference type="ARBA" id="ARBA00042320"/>
    </source>
</evidence>
<evidence type="ECO:0000256" key="15">
    <source>
        <dbReference type="SAM" id="MobiDB-lite"/>
    </source>
</evidence>
<comment type="similarity">
    <text evidence="2">Belongs to the CLPTM1 family.</text>
</comment>
<evidence type="ECO:0000256" key="4">
    <source>
        <dbReference type="ARBA" id="ARBA00022989"/>
    </source>
</evidence>
<feature type="transmembrane region" description="Helical" evidence="16">
    <location>
        <begin position="422"/>
        <end position="443"/>
    </location>
</feature>
<dbReference type="Proteomes" id="UP001318040">
    <property type="component" value="Chromosome 23"/>
</dbReference>
<evidence type="ECO:0000256" key="6">
    <source>
        <dbReference type="ARBA" id="ARBA00024615"/>
    </source>
</evidence>
<evidence type="ECO:0000256" key="16">
    <source>
        <dbReference type="SAM" id="Phobius"/>
    </source>
</evidence>
<evidence type="ECO:0000256" key="14">
    <source>
        <dbReference type="ARBA" id="ARBA00093208"/>
    </source>
</evidence>
<dbReference type="RefSeq" id="XP_032815097.1">
    <property type="nucleotide sequence ID" value="XM_032959206.1"/>
</dbReference>
<reference evidence="18" key="1">
    <citation type="submission" date="2025-08" db="UniProtKB">
        <authorList>
            <consortium name="RefSeq"/>
        </authorList>
    </citation>
    <scope>IDENTIFICATION</scope>
    <source>
        <tissue evidence="18">Sperm</tissue>
    </source>
</reference>
<dbReference type="CTD" id="81037"/>
<keyword evidence="3 16" id="KW-0812">Transmembrane</keyword>
<gene>
    <name evidence="18" type="primary">CLPTM1L</name>
</gene>
<dbReference type="Pfam" id="PF05602">
    <property type="entry name" value="CLPTM1"/>
    <property type="match status" value="1"/>
</dbReference>
<evidence type="ECO:0000313" key="18">
    <source>
        <dbReference type="RefSeq" id="XP_032815097.1"/>
    </source>
</evidence>
<comment type="catalytic activity">
    <reaction evidence="9">
        <text>6-(alpha-D-glucosaminyl)-(1-octadecanoyl,2-(9Z)-octadecenoyl-sn-glycero-3-phospho)-1D-myo-inositol(in) = 6-(alpha-D-glucosaminyl)-(1-octadecanoyl,2-(9Z)-octadecenoyl-sn-glycero-3-phospho)-1D-myo-inositol(out)</text>
        <dbReference type="Rhea" id="RHEA:71495"/>
        <dbReference type="ChEBI" id="CHEBI:190691"/>
    </reaction>
</comment>
<evidence type="ECO:0000256" key="7">
    <source>
        <dbReference type="ARBA" id="ARBA00024631"/>
    </source>
</evidence>
<evidence type="ECO:0000256" key="5">
    <source>
        <dbReference type="ARBA" id="ARBA00023136"/>
    </source>
</evidence>
<sequence>MPSLRLPSLTTLAVVAFVAYLANIAFVLHGVLYTEPCGAGLECVTSMLHAEPAPRLQLSVYTALEQSVRRVSSLHFALNIDPLDVHSSSHRVVNVSLPVRTRSNGTLFAHVFVHRAGELPWQDEQAVHGVAMLTTHMVPRPDVVNLMTHNESAQAAPREDPVTHWRSQLTLSVMADAVSLDPRAVPAELMPYFTKSPRDKHHYLPILYVDELSNRIKDLVVVQSSVGMLPLSVHFSPISLSRLRLWLHMQHAIESLQQLGFTEKDVDEVKGIFADTNLYFLGLTFLVAAFHLLFDFLAFKNDISFWQSKRDMVGMSARVVLWRCFSTVVIFLFLMDERTSMLVLLPAGIGTFIEVWKVTKAFKLKLTWRGWLPKVEVGPSSASERKTDEFDSQAMRYLSYALYPLCAGGALYSLLYVSHKSWYSWVINSLVNGIYAFGFLFMLPQLFVNYKLKSVAHLPWRAFMYKAFNTFIDDIFAFIITMPTSHRLACFRDDIVFLIYLYQRWLYPVDKSRTNEFGVSYGEDDASGKPVLRQPSKAKHE</sequence>
<keyword evidence="17" id="KW-1185">Reference proteome</keyword>
<protein>
    <recommendedName>
        <fullName evidence="10">Lipid scramblase CLPTM1L</fullName>
    </recommendedName>
    <alternativeName>
        <fullName evidence="12">Cisplatin resistance-related protein 9</fullName>
    </alternativeName>
    <alternativeName>
        <fullName evidence="11">Cleft lip and palate transmembrane protein 1-like protein</fullName>
    </alternativeName>
</protein>
<organism evidence="17 18">
    <name type="scientific">Petromyzon marinus</name>
    <name type="common">Sea lamprey</name>
    <dbReference type="NCBI Taxonomy" id="7757"/>
    <lineage>
        <taxon>Eukaryota</taxon>
        <taxon>Metazoa</taxon>
        <taxon>Chordata</taxon>
        <taxon>Craniata</taxon>
        <taxon>Vertebrata</taxon>
        <taxon>Cyclostomata</taxon>
        <taxon>Hyperoartia</taxon>
        <taxon>Petromyzontiformes</taxon>
        <taxon>Petromyzontidae</taxon>
        <taxon>Petromyzon</taxon>
    </lineage>
</organism>
<dbReference type="AlphaFoldDB" id="A0AAJ7TC26"/>
<name>A0AAJ7TC26_PETMA</name>
<feature type="transmembrane region" description="Helical" evidence="16">
    <location>
        <begin position="12"/>
        <end position="33"/>
    </location>
</feature>
<comment type="function">
    <text evidence="13">Scramblase that mediates the translocation of glucosaminylphosphatidylinositol (alpha-D-GlcN-(1-6)-(1,2-diacyl-sn-glycero-3-phospho)-1D-myo-inositol, GlcN-PI) across the endoplasmic reticulum (ER) membrane, from the cytosolic leaflet to the luminal leaflet of the ER membrane, where it participates in the biosynthesis of glycosylphosphatidylinositol (GPI). GPI is a lipid glycoconjugate involved in post-translational modification of proteins. Can also translocate 1,2-diacyl-sn-glycero-3-phospho-(1D-myo-inositol) (phosphatidylinositol or PI), as well as several other phospholipids (1,2-diacyl-sn-glycero-3-phosphocholine, 1,2-diacyl-sn-glycero-3-phosphoethanolamine), and N-acetylglucosaminylphosphatidylinositol (GlcNAc-PI) in vitro.</text>
</comment>
<evidence type="ECO:0000256" key="8">
    <source>
        <dbReference type="ARBA" id="ARBA00035895"/>
    </source>
</evidence>
<comment type="catalytic activity">
    <reaction evidence="14">
        <text>a 6-(alpha-D-glucosaminyl)-1-(1,2-diacyl-sn-glycero-3-phospho)-1D-myo-inositol(in) = a 6-(alpha-D-glucosaminyl)-1-(1,2-diacyl-sn-glycero-3-phospho)-1D-myo-inositol(out)</text>
        <dbReference type="Rhea" id="RHEA:71491"/>
        <dbReference type="ChEBI" id="CHEBI:57997"/>
    </reaction>
</comment>
<dbReference type="GeneID" id="116945099"/>
<feature type="transmembrane region" description="Helical" evidence="16">
    <location>
        <begin position="341"/>
        <end position="359"/>
    </location>
</feature>
<accession>A0AAJ7TC26</accession>
<evidence type="ECO:0000256" key="12">
    <source>
        <dbReference type="ARBA" id="ARBA00043155"/>
    </source>
</evidence>
<dbReference type="KEGG" id="pmrn:116945099"/>
<evidence type="ECO:0000256" key="2">
    <source>
        <dbReference type="ARBA" id="ARBA00009310"/>
    </source>
</evidence>
<dbReference type="PANTHER" id="PTHR21347">
    <property type="entry name" value="CLEFT LIP AND PALATE ASSOCIATED TRANSMEMBRANE PROTEIN-RELATED"/>
    <property type="match status" value="1"/>
</dbReference>
<feature type="region of interest" description="Disordered" evidence="15">
    <location>
        <begin position="521"/>
        <end position="541"/>
    </location>
</feature>
<evidence type="ECO:0000256" key="3">
    <source>
        <dbReference type="ARBA" id="ARBA00022692"/>
    </source>
</evidence>
<feature type="transmembrane region" description="Helical" evidence="16">
    <location>
        <begin position="278"/>
        <end position="298"/>
    </location>
</feature>
<feature type="transmembrane region" description="Helical" evidence="16">
    <location>
        <begin position="319"/>
        <end position="335"/>
    </location>
</feature>
<keyword evidence="4 16" id="KW-1133">Transmembrane helix</keyword>
<comment type="catalytic activity">
    <reaction evidence="6">
        <text>a 1,2-diacyl-sn-glycero-3-phosphoethanolamine(in) = a 1,2-diacyl-sn-glycero-3-phosphoethanolamine(out)</text>
        <dbReference type="Rhea" id="RHEA:38895"/>
        <dbReference type="ChEBI" id="CHEBI:64612"/>
    </reaction>
</comment>
<evidence type="ECO:0000256" key="1">
    <source>
        <dbReference type="ARBA" id="ARBA00004141"/>
    </source>
</evidence>
<comment type="catalytic activity">
    <reaction evidence="7">
        <text>a 1,2-diacyl-sn-glycero-3-phosphocholine(in) = a 1,2-diacyl-sn-glycero-3-phosphocholine(out)</text>
        <dbReference type="Rhea" id="RHEA:38571"/>
        <dbReference type="ChEBI" id="CHEBI:57643"/>
    </reaction>
</comment>
<evidence type="ECO:0000256" key="13">
    <source>
        <dbReference type="ARBA" id="ARBA00045827"/>
    </source>
</evidence>
<dbReference type="GO" id="GO:0016020">
    <property type="term" value="C:membrane"/>
    <property type="evidence" value="ECO:0007669"/>
    <property type="project" value="UniProtKB-SubCell"/>
</dbReference>
<comment type="catalytic activity">
    <reaction evidence="8">
        <text>a 1,2-diacyl-sn-glycero-3-phospho-(1D-myo-inositol)(in) = a 1,2-diacyl-sn-glycero-3-phospho-(1D-myo-inositol)(out)</text>
        <dbReference type="Rhea" id="RHEA:38691"/>
        <dbReference type="ChEBI" id="CHEBI:57880"/>
    </reaction>
</comment>
<keyword evidence="5 16" id="KW-0472">Membrane</keyword>
<feature type="transmembrane region" description="Helical" evidence="16">
    <location>
        <begin position="397"/>
        <end position="416"/>
    </location>
</feature>
<proteinExistence type="inferred from homology"/>